<name>A0AAV5S7N8_9BILA</name>
<evidence type="ECO:0000313" key="3">
    <source>
        <dbReference type="Proteomes" id="UP001432027"/>
    </source>
</evidence>
<comment type="caution">
    <text evidence="2">The sequence shown here is derived from an EMBL/GenBank/DDBJ whole genome shotgun (WGS) entry which is preliminary data.</text>
</comment>
<proteinExistence type="predicted"/>
<reference evidence="2" key="1">
    <citation type="submission" date="2023-10" db="EMBL/GenBank/DDBJ databases">
        <title>Genome assembly of Pristionchus species.</title>
        <authorList>
            <person name="Yoshida K."/>
            <person name="Sommer R.J."/>
        </authorList>
    </citation>
    <scope>NUCLEOTIDE SEQUENCE</scope>
    <source>
        <strain evidence="2">RS0144</strain>
    </source>
</reference>
<keyword evidence="1" id="KW-0732">Signal</keyword>
<organism evidence="2 3">
    <name type="scientific">Pristionchus entomophagus</name>
    <dbReference type="NCBI Taxonomy" id="358040"/>
    <lineage>
        <taxon>Eukaryota</taxon>
        <taxon>Metazoa</taxon>
        <taxon>Ecdysozoa</taxon>
        <taxon>Nematoda</taxon>
        <taxon>Chromadorea</taxon>
        <taxon>Rhabditida</taxon>
        <taxon>Rhabditina</taxon>
        <taxon>Diplogasteromorpha</taxon>
        <taxon>Diplogasteroidea</taxon>
        <taxon>Neodiplogasteridae</taxon>
        <taxon>Pristionchus</taxon>
    </lineage>
</organism>
<dbReference type="EMBL" id="BTSX01000001">
    <property type="protein sequence ID" value="GMS78062.1"/>
    <property type="molecule type" value="Genomic_DNA"/>
</dbReference>
<sequence>SLLAHSSVSLSTALISCCLPCIALPLLVSPPTSTLMRLHSILRTWLPRSTTQWLSLVLDLRQWALATTSPRRQWVPGSTSRCLFRTRACLLPKWFPTNNHIIKRHRCPITPM</sequence>
<accession>A0AAV5S7N8</accession>
<dbReference type="AlphaFoldDB" id="A0AAV5S7N8"/>
<evidence type="ECO:0000256" key="1">
    <source>
        <dbReference type="SAM" id="SignalP"/>
    </source>
</evidence>
<feature type="non-terminal residue" evidence="2">
    <location>
        <position position="112"/>
    </location>
</feature>
<protein>
    <recommendedName>
        <fullName evidence="4">G protein-coupled receptor</fullName>
    </recommendedName>
</protein>
<feature type="signal peptide" evidence="1">
    <location>
        <begin position="1"/>
        <end position="23"/>
    </location>
</feature>
<evidence type="ECO:0008006" key="4">
    <source>
        <dbReference type="Google" id="ProtNLM"/>
    </source>
</evidence>
<feature type="chain" id="PRO_5043428230" description="G protein-coupled receptor" evidence="1">
    <location>
        <begin position="24"/>
        <end position="112"/>
    </location>
</feature>
<feature type="non-terminal residue" evidence="2">
    <location>
        <position position="1"/>
    </location>
</feature>
<keyword evidence="3" id="KW-1185">Reference proteome</keyword>
<evidence type="ECO:0000313" key="2">
    <source>
        <dbReference type="EMBL" id="GMS78062.1"/>
    </source>
</evidence>
<dbReference type="Proteomes" id="UP001432027">
    <property type="component" value="Unassembled WGS sequence"/>
</dbReference>
<gene>
    <name evidence="2" type="ORF">PENTCL1PPCAC_237</name>
</gene>